<keyword evidence="2 8" id="KW-0489">Methyltransferase</keyword>
<dbReference type="GO" id="GO:0102559">
    <property type="term" value="F:peptide chain release factor N(5)-glutamine methyltransferase activity"/>
    <property type="evidence" value="ECO:0007669"/>
    <property type="project" value="UniProtKB-EC"/>
</dbReference>
<dbReference type="GO" id="GO:0032259">
    <property type="term" value="P:methylation"/>
    <property type="evidence" value="ECO:0007669"/>
    <property type="project" value="UniProtKB-KW"/>
</dbReference>
<dbReference type="EC" id="2.1.1.297" evidence="1"/>
<dbReference type="CDD" id="cd02440">
    <property type="entry name" value="AdoMet_MTases"/>
    <property type="match status" value="1"/>
</dbReference>
<dbReference type="GO" id="GO:0005739">
    <property type="term" value="C:mitochondrion"/>
    <property type="evidence" value="ECO:0007669"/>
    <property type="project" value="TreeGrafter"/>
</dbReference>
<evidence type="ECO:0000256" key="1">
    <source>
        <dbReference type="ARBA" id="ARBA00012771"/>
    </source>
</evidence>
<evidence type="ECO:0000256" key="2">
    <source>
        <dbReference type="ARBA" id="ARBA00022603"/>
    </source>
</evidence>
<evidence type="ECO:0000256" key="5">
    <source>
        <dbReference type="ARBA" id="ARBA00048391"/>
    </source>
</evidence>
<dbReference type="InterPro" id="IPR004556">
    <property type="entry name" value="HemK-like"/>
</dbReference>
<dbReference type="PANTHER" id="PTHR18895:SF74">
    <property type="entry name" value="MTRF1L RELEASE FACTOR GLUTAMINE METHYLTRANSFERASE"/>
    <property type="match status" value="1"/>
</dbReference>
<comment type="caution">
    <text evidence="8">The sequence shown here is derived from an EMBL/GenBank/DDBJ whole genome shotgun (WGS) entry which is preliminary data.</text>
</comment>
<dbReference type="InterPro" id="IPR002052">
    <property type="entry name" value="DNA_methylase_N6_adenine_CS"/>
</dbReference>
<sequence>MPRLPPSLLYRAHRISPHLKTLLPACRDLESAQNELRWIREHAASSASSRPSSSSATTSAEATTARLVAQRGRGAPLQYVLGSQPFGSLDLKCGRGVLIPRPETEAYVYHLAERLRSGALPGVRPGRGDLRILDLCTGTGCIALLLHERLRGKFPEVRAAGLDVSAAAVRLARENLRRNVEGGVLPEGAGVVFGRADIFADDWRRHVPGGAVDVLVSNPPYISAEGFDGGTGRSVRNFEPKLALVPGEGLRAAAESLRCELADVFYARLFEIAGELEPRVMLFEVGDMEQAMRVVRMATRIGSGDELGCEIWRDEPATGESETCLLDPQGPELTIRGEGHGRSVVVYRKLGGG</sequence>
<feature type="compositionally biased region" description="Low complexity" evidence="6">
    <location>
        <begin position="44"/>
        <end position="63"/>
    </location>
</feature>
<evidence type="ECO:0000256" key="3">
    <source>
        <dbReference type="ARBA" id="ARBA00022679"/>
    </source>
</evidence>
<dbReference type="Pfam" id="PF05175">
    <property type="entry name" value="MTS"/>
    <property type="match status" value="1"/>
</dbReference>
<evidence type="ECO:0000313" key="8">
    <source>
        <dbReference type="EMBL" id="KAH6652163.1"/>
    </source>
</evidence>
<dbReference type="NCBIfam" id="TIGR00536">
    <property type="entry name" value="hemK_fam"/>
    <property type="match status" value="1"/>
</dbReference>
<organism evidence="8 9">
    <name type="scientific">Truncatella angustata</name>
    <dbReference type="NCBI Taxonomy" id="152316"/>
    <lineage>
        <taxon>Eukaryota</taxon>
        <taxon>Fungi</taxon>
        <taxon>Dikarya</taxon>
        <taxon>Ascomycota</taxon>
        <taxon>Pezizomycotina</taxon>
        <taxon>Sordariomycetes</taxon>
        <taxon>Xylariomycetidae</taxon>
        <taxon>Amphisphaeriales</taxon>
        <taxon>Sporocadaceae</taxon>
        <taxon>Truncatella</taxon>
    </lineage>
</organism>
<dbReference type="SUPFAM" id="SSF53335">
    <property type="entry name" value="S-adenosyl-L-methionine-dependent methyltransferases"/>
    <property type="match status" value="1"/>
</dbReference>
<dbReference type="Gene3D" id="1.10.8.10">
    <property type="entry name" value="DNA helicase RuvA subunit, C-terminal domain"/>
    <property type="match status" value="1"/>
</dbReference>
<dbReference type="PROSITE" id="PS00092">
    <property type="entry name" value="N6_MTASE"/>
    <property type="match status" value="1"/>
</dbReference>
<keyword evidence="3" id="KW-0808">Transferase</keyword>
<dbReference type="GeneID" id="70136610"/>
<accession>A0A9P8UHC4</accession>
<dbReference type="InterPro" id="IPR029063">
    <property type="entry name" value="SAM-dependent_MTases_sf"/>
</dbReference>
<reference evidence="8" key="1">
    <citation type="journal article" date="2021" name="Nat. Commun.">
        <title>Genetic determinants of endophytism in the Arabidopsis root mycobiome.</title>
        <authorList>
            <person name="Mesny F."/>
            <person name="Miyauchi S."/>
            <person name="Thiergart T."/>
            <person name="Pickel B."/>
            <person name="Atanasova L."/>
            <person name="Karlsson M."/>
            <person name="Huettel B."/>
            <person name="Barry K.W."/>
            <person name="Haridas S."/>
            <person name="Chen C."/>
            <person name="Bauer D."/>
            <person name="Andreopoulos W."/>
            <person name="Pangilinan J."/>
            <person name="LaButti K."/>
            <person name="Riley R."/>
            <person name="Lipzen A."/>
            <person name="Clum A."/>
            <person name="Drula E."/>
            <person name="Henrissat B."/>
            <person name="Kohler A."/>
            <person name="Grigoriev I.V."/>
            <person name="Martin F.M."/>
            <person name="Hacquard S."/>
        </authorList>
    </citation>
    <scope>NUCLEOTIDE SEQUENCE</scope>
    <source>
        <strain evidence="8">MPI-SDFR-AT-0073</strain>
    </source>
</reference>
<gene>
    <name evidence="8" type="ORF">BKA67DRAFT_660927</name>
</gene>
<keyword evidence="4" id="KW-0949">S-adenosyl-L-methionine</keyword>
<dbReference type="AlphaFoldDB" id="A0A9P8UHC4"/>
<proteinExistence type="predicted"/>
<feature type="domain" description="Methyltransferase small" evidence="7">
    <location>
        <begin position="131"/>
        <end position="223"/>
    </location>
</feature>
<name>A0A9P8UHC4_9PEZI</name>
<dbReference type="Gene3D" id="3.40.50.150">
    <property type="entry name" value="Vaccinia Virus protein VP39"/>
    <property type="match status" value="1"/>
</dbReference>
<evidence type="ECO:0000313" key="9">
    <source>
        <dbReference type="Proteomes" id="UP000758603"/>
    </source>
</evidence>
<dbReference type="InterPro" id="IPR050320">
    <property type="entry name" value="N5-glutamine_MTase"/>
</dbReference>
<dbReference type="RefSeq" id="XP_045956441.1">
    <property type="nucleotide sequence ID" value="XM_046107719.1"/>
</dbReference>
<comment type="catalytic activity">
    <reaction evidence="5">
        <text>L-glutaminyl-[peptide chain release factor] + S-adenosyl-L-methionine = N(5)-methyl-L-glutaminyl-[peptide chain release factor] + S-adenosyl-L-homocysteine + H(+)</text>
        <dbReference type="Rhea" id="RHEA:42896"/>
        <dbReference type="Rhea" id="RHEA-COMP:10271"/>
        <dbReference type="Rhea" id="RHEA-COMP:10272"/>
        <dbReference type="ChEBI" id="CHEBI:15378"/>
        <dbReference type="ChEBI" id="CHEBI:30011"/>
        <dbReference type="ChEBI" id="CHEBI:57856"/>
        <dbReference type="ChEBI" id="CHEBI:59789"/>
        <dbReference type="ChEBI" id="CHEBI:61891"/>
        <dbReference type="EC" id="2.1.1.297"/>
    </reaction>
</comment>
<evidence type="ECO:0000259" key="7">
    <source>
        <dbReference type="Pfam" id="PF05175"/>
    </source>
</evidence>
<dbReference type="PANTHER" id="PTHR18895">
    <property type="entry name" value="HEMK METHYLTRANSFERASE"/>
    <property type="match status" value="1"/>
</dbReference>
<feature type="region of interest" description="Disordered" evidence="6">
    <location>
        <begin position="43"/>
        <end position="63"/>
    </location>
</feature>
<dbReference type="Proteomes" id="UP000758603">
    <property type="component" value="Unassembled WGS sequence"/>
</dbReference>
<dbReference type="GO" id="GO:0003676">
    <property type="term" value="F:nucleic acid binding"/>
    <property type="evidence" value="ECO:0007669"/>
    <property type="project" value="InterPro"/>
</dbReference>
<dbReference type="OrthoDB" id="269872at2759"/>
<keyword evidence="9" id="KW-1185">Reference proteome</keyword>
<evidence type="ECO:0000256" key="6">
    <source>
        <dbReference type="SAM" id="MobiDB-lite"/>
    </source>
</evidence>
<evidence type="ECO:0000256" key="4">
    <source>
        <dbReference type="ARBA" id="ARBA00022691"/>
    </source>
</evidence>
<protein>
    <recommendedName>
        <fullName evidence="1">peptide chain release factor N(5)-glutamine methyltransferase</fullName>
        <ecNumber evidence="1">2.1.1.297</ecNumber>
    </recommendedName>
</protein>
<dbReference type="EMBL" id="JAGPXC010000006">
    <property type="protein sequence ID" value="KAH6652163.1"/>
    <property type="molecule type" value="Genomic_DNA"/>
</dbReference>
<dbReference type="InterPro" id="IPR007848">
    <property type="entry name" value="Small_mtfrase_dom"/>
</dbReference>